<comment type="subcellular location">
    <subcellularLocation>
        <location evidence="1">Membrane</location>
    </subcellularLocation>
</comment>
<keyword evidence="3" id="KW-0201">Cytochrome c-type biogenesis</keyword>
<dbReference type="RefSeq" id="WP_089608786.1">
    <property type="nucleotide sequence ID" value="NZ_CP022121.1"/>
</dbReference>
<evidence type="ECO:0000313" key="7">
    <source>
        <dbReference type="Proteomes" id="UP001524944"/>
    </source>
</evidence>
<dbReference type="Proteomes" id="UP001524944">
    <property type="component" value="Unassembled WGS sequence"/>
</dbReference>
<keyword evidence="2" id="KW-0479">Metal-binding</keyword>
<protein>
    <submittedName>
        <fullName evidence="6">Cytochrome c maturation protein CcmE</fullName>
    </submittedName>
</protein>
<dbReference type="Pfam" id="PF03100">
    <property type="entry name" value="CcmE"/>
    <property type="match status" value="1"/>
</dbReference>
<keyword evidence="7" id="KW-1185">Reference proteome</keyword>
<gene>
    <name evidence="6" type="ORF">NVS47_06245</name>
</gene>
<evidence type="ECO:0000313" key="6">
    <source>
        <dbReference type="EMBL" id="MCR6545118.1"/>
    </source>
</evidence>
<evidence type="ECO:0000256" key="1">
    <source>
        <dbReference type="ARBA" id="ARBA00004370"/>
    </source>
</evidence>
<keyword evidence="4 5" id="KW-0472">Membrane</keyword>
<keyword evidence="5" id="KW-1133">Transmembrane helix</keyword>
<comment type="caution">
    <text evidence="6">The sequence shown here is derived from an EMBL/GenBank/DDBJ whole genome shotgun (WGS) entry which is preliminary data.</text>
</comment>
<dbReference type="SUPFAM" id="SSF82093">
    <property type="entry name" value="Heme chaperone CcmE"/>
    <property type="match status" value="1"/>
</dbReference>
<sequence length="132" mass="14897">MTVKKKILISSVIVIGAVFYLIMSGFSNVKVHVSLEELIKSREEYQETYVQTEGRVLGDSVDWDASRVELTFVVTGLKDSEQTMPVLYNKPIPDNFQNATEVLVGGYYSEDGVFRAEEMVTKCPSKYEAELE</sequence>
<keyword evidence="2" id="KW-0349">Heme</keyword>
<name>A0ABT1Y2M8_9FIRM</name>
<evidence type="ECO:0000256" key="3">
    <source>
        <dbReference type="ARBA" id="ARBA00022748"/>
    </source>
</evidence>
<evidence type="ECO:0000256" key="4">
    <source>
        <dbReference type="ARBA" id="ARBA00023136"/>
    </source>
</evidence>
<dbReference type="Gene3D" id="2.40.50.140">
    <property type="entry name" value="Nucleic acid-binding proteins"/>
    <property type="match status" value="1"/>
</dbReference>
<evidence type="ECO:0000256" key="2">
    <source>
        <dbReference type="ARBA" id="ARBA00022617"/>
    </source>
</evidence>
<reference evidence="6 7" key="1">
    <citation type="submission" date="2022-08" db="EMBL/GenBank/DDBJ databases">
        <title>Proteogenomics of the novel Dehalobacterium formicoaceticum strain EZ94 highlights a key role of methyltransferases during anaerobic dichloromethane degradation.</title>
        <authorList>
            <person name="Wasmund K."/>
        </authorList>
    </citation>
    <scope>NUCLEOTIDE SEQUENCE [LARGE SCALE GENOMIC DNA]</scope>
    <source>
        <strain evidence="6 7">EZ94</strain>
    </source>
</reference>
<keyword evidence="5" id="KW-0812">Transmembrane</keyword>
<dbReference type="InterPro" id="IPR004329">
    <property type="entry name" value="CcmE"/>
</dbReference>
<dbReference type="InterPro" id="IPR036127">
    <property type="entry name" value="CcmE-like_sf"/>
</dbReference>
<keyword evidence="2" id="KW-0408">Iron</keyword>
<evidence type="ECO:0000256" key="5">
    <source>
        <dbReference type="SAM" id="Phobius"/>
    </source>
</evidence>
<dbReference type="EMBL" id="JANPWE010000002">
    <property type="protein sequence ID" value="MCR6545118.1"/>
    <property type="molecule type" value="Genomic_DNA"/>
</dbReference>
<feature type="transmembrane region" description="Helical" evidence="5">
    <location>
        <begin position="7"/>
        <end position="26"/>
    </location>
</feature>
<accession>A0ABT1Y2M8</accession>
<proteinExistence type="predicted"/>
<dbReference type="InterPro" id="IPR012340">
    <property type="entry name" value="NA-bd_OB-fold"/>
</dbReference>
<organism evidence="6 7">
    <name type="scientific">Dehalobacterium formicoaceticum</name>
    <dbReference type="NCBI Taxonomy" id="51515"/>
    <lineage>
        <taxon>Bacteria</taxon>
        <taxon>Bacillati</taxon>
        <taxon>Bacillota</taxon>
        <taxon>Clostridia</taxon>
        <taxon>Eubacteriales</taxon>
        <taxon>Peptococcaceae</taxon>
        <taxon>Dehalobacterium</taxon>
    </lineage>
</organism>